<feature type="signal peptide" evidence="1">
    <location>
        <begin position="1"/>
        <end position="22"/>
    </location>
</feature>
<evidence type="ECO:0000313" key="2">
    <source>
        <dbReference type="EMBL" id="MEF3366237.1"/>
    </source>
</evidence>
<proteinExistence type="predicted"/>
<evidence type="ECO:0000256" key="1">
    <source>
        <dbReference type="SAM" id="SignalP"/>
    </source>
</evidence>
<dbReference type="Proteomes" id="UP001350748">
    <property type="component" value="Unassembled WGS sequence"/>
</dbReference>
<sequence>MRSPILRILLIAVGAACVGARADDGAEAARRLLFQTFDKPEAPLFVDAIVVEGDAAVADWRQGELGGRAFLRRKDQAWTIALCAGDALKDSATLEKLGVSNSSAQALSTRLAAEEKRLTPDVLERLSRFDGMAAVEADGSHSPLDPHHKPLP</sequence>
<accession>A0ABU7XGT6</accession>
<protein>
    <submittedName>
        <fullName evidence="2">Copper uptake system-associated protein</fullName>
    </submittedName>
</protein>
<dbReference type="RefSeq" id="WP_332081220.1">
    <property type="nucleotide sequence ID" value="NZ_JAZHYN010000014.1"/>
</dbReference>
<organism evidence="2 3">
    <name type="scientific">Methylocystis borbori</name>
    <dbReference type="NCBI Taxonomy" id="3118750"/>
    <lineage>
        <taxon>Bacteria</taxon>
        <taxon>Pseudomonadati</taxon>
        <taxon>Pseudomonadota</taxon>
        <taxon>Alphaproteobacteria</taxon>
        <taxon>Hyphomicrobiales</taxon>
        <taxon>Methylocystaceae</taxon>
        <taxon>Methylocystis</taxon>
    </lineage>
</organism>
<comment type="caution">
    <text evidence="2">The sequence shown here is derived from an EMBL/GenBank/DDBJ whole genome shotgun (WGS) entry which is preliminary data.</text>
</comment>
<keyword evidence="3" id="KW-1185">Reference proteome</keyword>
<reference evidence="2 3" key="1">
    <citation type="submission" date="2024-02" db="EMBL/GenBank/DDBJ databases">
        <authorList>
            <person name="Grouzdev D."/>
        </authorList>
    </citation>
    <scope>NUCLEOTIDE SEQUENCE [LARGE SCALE GENOMIC DNA]</scope>
    <source>
        <strain evidence="2 3">9N</strain>
    </source>
</reference>
<feature type="chain" id="PRO_5046669620" evidence="1">
    <location>
        <begin position="23"/>
        <end position="152"/>
    </location>
</feature>
<gene>
    <name evidence="2" type="ORF">V3H18_06755</name>
</gene>
<keyword evidence="1" id="KW-0732">Signal</keyword>
<evidence type="ECO:0000313" key="3">
    <source>
        <dbReference type="Proteomes" id="UP001350748"/>
    </source>
</evidence>
<dbReference type="NCBIfam" id="NF033672">
    <property type="entry name" value="mbn_chaper_assoc"/>
    <property type="match status" value="1"/>
</dbReference>
<name>A0ABU7XGT6_9HYPH</name>
<dbReference type="EMBL" id="JAZHYN010000014">
    <property type="protein sequence ID" value="MEF3366237.1"/>
    <property type="molecule type" value="Genomic_DNA"/>
</dbReference>